<evidence type="ECO:0000256" key="1">
    <source>
        <dbReference type="ARBA" id="ARBA00005417"/>
    </source>
</evidence>
<dbReference type="EMBL" id="BMRP01000022">
    <property type="protein sequence ID" value="GGU82482.1"/>
    <property type="molecule type" value="Genomic_DNA"/>
</dbReference>
<dbReference type="InterPro" id="IPR003439">
    <property type="entry name" value="ABC_transporter-like_ATP-bd"/>
</dbReference>
<name>A0ABQ2VG02_9ACTN</name>
<evidence type="ECO:0000313" key="4">
    <source>
        <dbReference type="EMBL" id="GGU82482.1"/>
    </source>
</evidence>
<dbReference type="PANTHER" id="PTHR43335">
    <property type="entry name" value="ABC TRANSPORTER, ATP-BINDING PROTEIN"/>
    <property type="match status" value="1"/>
</dbReference>
<gene>
    <name evidence="4" type="ORF">GCM10010211_55600</name>
</gene>
<dbReference type="Pfam" id="PF00005">
    <property type="entry name" value="ABC_tran"/>
    <property type="match status" value="1"/>
</dbReference>
<dbReference type="InterPro" id="IPR027417">
    <property type="entry name" value="P-loop_NTPase"/>
</dbReference>
<organism evidence="4 5">
    <name type="scientific">Streptomyces albospinus</name>
    <dbReference type="NCBI Taxonomy" id="285515"/>
    <lineage>
        <taxon>Bacteria</taxon>
        <taxon>Bacillati</taxon>
        <taxon>Actinomycetota</taxon>
        <taxon>Actinomycetes</taxon>
        <taxon>Kitasatosporales</taxon>
        <taxon>Streptomycetaceae</taxon>
        <taxon>Streptomyces</taxon>
    </lineage>
</organism>
<feature type="domain" description="ABC transporter" evidence="3">
    <location>
        <begin position="21"/>
        <end position="72"/>
    </location>
</feature>
<evidence type="ECO:0000256" key="2">
    <source>
        <dbReference type="ARBA" id="ARBA00022448"/>
    </source>
</evidence>
<dbReference type="Proteomes" id="UP000654471">
    <property type="component" value="Unassembled WGS sequence"/>
</dbReference>
<accession>A0ABQ2VG02</accession>
<sequence length="218" mass="23041">MSALAYLTHMGRVRGLTTSAAVSRAHRLLDRLTLVGGKSAPPRSLSKGNAQKVALAQALLVEPGLLVLDEPWSGLDADAHGVLAEIMTEVADAGGTVIFTDHRESVTRARASRTYTVAKGRIALSEPETVATAHRPSVDVTFTVPDSGAAPRDLAWEGLPGVLAVGRAATAVTVQVEREATDALLFTALRHGWSVMQVLGRSVQDHHLSKATMKGSIR</sequence>
<dbReference type="SUPFAM" id="SSF52540">
    <property type="entry name" value="P-loop containing nucleoside triphosphate hydrolases"/>
    <property type="match status" value="1"/>
</dbReference>
<comment type="caution">
    <text evidence="4">The sequence shown here is derived from an EMBL/GenBank/DDBJ whole genome shotgun (WGS) entry which is preliminary data.</text>
</comment>
<comment type="similarity">
    <text evidence="1">Belongs to the ABC transporter superfamily.</text>
</comment>
<evidence type="ECO:0000313" key="5">
    <source>
        <dbReference type="Proteomes" id="UP000654471"/>
    </source>
</evidence>
<dbReference type="Gene3D" id="3.40.50.300">
    <property type="entry name" value="P-loop containing nucleotide triphosphate hydrolases"/>
    <property type="match status" value="1"/>
</dbReference>
<proteinExistence type="inferred from homology"/>
<keyword evidence="5" id="KW-1185">Reference proteome</keyword>
<dbReference type="PANTHER" id="PTHR43335:SF2">
    <property type="entry name" value="ABC TRANSPORTER, ATP-BINDING PROTEIN"/>
    <property type="match status" value="1"/>
</dbReference>
<evidence type="ECO:0000259" key="3">
    <source>
        <dbReference type="Pfam" id="PF00005"/>
    </source>
</evidence>
<keyword evidence="2" id="KW-0813">Transport</keyword>
<protein>
    <recommendedName>
        <fullName evidence="3">ABC transporter domain-containing protein</fullName>
    </recommendedName>
</protein>
<reference evidence="5" key="1">
    <citation type="journal article" date="2019" name="Int. J. Syst. Evol. Microbiol.">
        <title>The Global Catalogue of Microorganisms (GCM) 10K type strain sequencing project: providing services to taxonomists for standard genome sequencing and annotation.</title>
        <authorList>
            <consortium name="The Broad Institute Genomics Platform"/>
            <consortium name="The Broad Institute Genome Sequencing Center for Infectious Disease"/>
            <person name="Wu L."/>
            <person name="Ma J."/>
        </authorList>
    </citation>
    <scope>NUCLEOTIDE SEQUENCE [LARGE SCALE GENOMIC DNA]</scope>
    <source>
        <strain evidence="5">JCM 3399</strain>
    </source>
</reference>